<dbReference type="EMBL" id="DRXE01000062">
    <property type="protein sequence ID" value="HHM67427.1"/>
    <property type="molecule type" value="Genomic_DNA"/>
</dbReference>
<name>A0A7C5VEW1_9DEIN</name>
<accession>A0A7C5VEW1</accession>
<gene>
    <name evidence="1" type="ORF">ENM28_01665</name>
</gene>
<dbReference type="AlphaFoldDB" id="A0A7C5VEW1"/>
<sequence>MEALLTVYPGSKRFLGELLRGSADLVFIYLGLGDDPDEAVALATSLVHERGNVVVAGRFPSLARAYFPLNRFGAVLDLAAPVPPVLEGEIPPATGHRLVLVAWKRPDHIDYSEGRRWGPRFVGDTTLLGGRSPLSAREVAAVEEAVLRWGRGFTPLPSRALAALIALYSHPGGLVVDLGDPQGHAAALALALGRRAATYAEGTWEADFLLGLPKAYEAALRRKGPARAAAAR</sequence>
<proteinExistence type="predicted"/>
<comment type="caution">
    <text evidence="1">The sequence shown here is derived from an EMBL/GenBank/DDBJ whole genome shotgun (WGS) entry which is preliminary data.</text>
</comment>
<organism evidence="1">
    <name type="scientific">Thermus caliditerrae</name>
    <dbReference type="NCBI Taxonomy" id="1330700"/>
    <lineage>
        <taxon>Bacteria</taxon>
        <taxon>Thermotogati</taxon>
        <taxon>Deinococcota</taxon>
        <taxon>Deinococci</taxon>
        <taxon>Thermales</taxon>
        <taxon>Thermaceae</taxon>
        <taxon>Thermus</taxon>
    </lineage>
</organism>
<reference evidence="1" key="1">
    <citation type="journal article" date="2020" name="mSystems">
        <title>Genome- and Community-Level Interaction Insights into Carbon Utilization and Element Cycling Functions of Hydrothermarchaeota in Hydrothermal Sediment.</title>
        <authorList>
            <person name="Zhou Z."/>
            <person name="Liu Y."/>
            <person name="Xu W."/>
            <person name="Pan J."/>
            <person name="Luo Z.H."/>
            <person name="Li M."/>
        </authorList>
    </citation>
    <scope>NUCLEOTIDE SEQUENCE [LARGE SCALE GENOMIC DNA]</scope>
    <source>
        <strain evidence="1">SpSt-1071</strain>
    </source>
</reference>
<protein>
    <submittedName>
        <fullName evidence="1">Uncharacterized protein</fullName>
    </submittedName>
</protein>
<evidence type="ECO:0000313" key="1">
    <source>
        <dbReference type="EMBL" id="HHM67427.1"/>
    </source>
</evidence>